<organism evidence="1 2">
    <name type="scientific">Smittium culicis</name>
    <dbReference type="NCBI Taxonomy" id="133412"/>
    <lineage>
        <taxon>Eukaryota</taxon>
        <taxon>Fungi</taxon>
        <taxon>Fungi incertae sedis</taxon>
        <taxon>Zoopagomycota</taxon>
        <taxon>Kickxellomycotina</taxon>
        <taxon>Harpellomycetes</taxon>
        <taxon>Harpellales</taxon>
        <taxon>Legeriomycetaceae</taxon>
        <taxon>Smittium</taxon>
    </lineage>
</organism>
<keyword evidence="2" id="KW-1185">Reference proteome</keyword>
<name>A0A1R1XVI0_9FUNG</name>
<protein>
    <submittedName>
        <fullName evidence="1">Uncharacterized protein</fullName>
    </submittedName>
</protein>
<gene>
    <name evidence="1" type="ORF">AYI70_g5255</name>
</gene>
<dbReference type="AlphaFoldDB" id="A0A1R1XVI0"/>
<sequence length="71" mass="8233">MDPKTWTFLYHPITDNSSIYVWLSTLEADSSGISEYTQRVSHDKTADTYVLIRNQFSRPNIAVDFTENFPT</sequence>
<evidence type="ECO:0000313" key="1">
    <source>
        <dbReference type="EMBL" id="OMJ18618.1"/>
    </source>
</evidence>
<dbReference type="Proteomes" id="UP000187283">
    <property type="component" value="Unassembled WGS sequence"/>
</dbReference>
<evidence type="ECO:0000313" key="2">
    <source>
        <dbReference type="Proteomes" id="UP000187283"/>
    </source>
</evidence>
<dbReference type="EMBL" id="LSSN01001699">
    <property type="protein sequence ID" value="OMJ18618.1"/>
    <property type="molecule type" value="Genomic_DNA"/>
</dbReference>
<comment type="caution">
    <text evidence="1">The sequence shown here is derived from an EMBL/GenBank/DDBJ whole genome shotgun (WGS) entry which is preliminary data.</text>
</comment>
<reference evidence="1 2" key="1">
    <citation type="submission" date="2017-01" db="EMBL/GenBank/DDBJ databases">
        <authorList>
            <person name="Mah S.A."/>
            <person name="Swanson W.J."/>
            <person name="Moy G.W."/>
            <person name="Vacquier V.D."/>
        </authorList>
    </citation>
    <scope>NUCLEOTIDE SEQUENCE [LARGE SCALE GENOMIC DNA]</scope>
    <source>
        <strain evidence="1 2">GSMNP</strain>
    </source>
</reference>
<accession>A0A1R1XVI0</accession>
<proteinExistence type="predicted"/>